<reference evidence="2 3" key="1">
    <citation type="journal article" date="2018" name="Front. Plant Sci.">
        <title>Red Clover (Trifolium pratense) and Zigzag Clover (T. medium) - A Picture of Genomic Similarities and Differences.</title>
        <authorList>
            <person name="Dluhosova J."/>
            <person name="Istvanek J."/>
            <person name="Nedelnik J."/>
            <person name="Repkova J."/>
        </authorList>
    </citation>
    <scope>NUCLEOTIDE SEQUENCE [LARGE SCALE GENOMIC DNA]</scope>
    <source>
        <strain evidence="3">cv. 10/8</strain>
        <tissue evidence="2">Leaf</tissue>
    </source>
</reference>
<protein>
    <submittedName>
        <fullName evidence="2">Kinesin-like protein KIF2A-like</fullName>
    </submittedName>
</protein>
<feature type="compositionally biased region" description="Polar residues" evidence="1">
    <location>
        <begin position="46"/>
        <end position="65"/>
    </location>
</feature>
<organism evidence="2 3">
    <name type="scientific">Trifolium medium</name>
    <dbReference type="NCBI Taxonomy" id="97028"/>
    <lineage>
        <taxon>Eukaryota</taxon>
        <taxon>Viridiplantae</taxon>
        <taxon>Streptophyta</taxon>
        <taxon>Embryophyta</taxon>
        <taxon>Tracheophyta</taxon>
        <taxon>Spermatophyta</taxon>
        <taxon>Magnoliopsida</taxon>
        <taxon>eudicotyledons</taxon>
        <taxon>Gunneridae</taxon>
        <taxon>Pentapetalae</taxon>
        <taxon>rosids</taxon>
        <taxon>fabids</taxon>
        <taxon>Fabales</taxon>
        <taxon>Fabaceae</taxon>
        <taxon>Papilionoideae</taxon>
        <taxon>50 kb inversion clade</taxon>
        <taxon>NPAAA clade</taxon>
        <taxon>Hologalegina</taxon>
        <taxon>IRL clade</taxon>
        <taxon>Trifolieae</taxon>
        <taxon>Trifolium</taxon>
    </lineage>
</organism>
<sequence>MSSYSQYDTDEKVQKVSPPRRKGSKDEKSERPSNLMKRDTIGSDLFSASSKQQTTGNHNTVTTGSRLYEAESAPDG</sequence>
<feature type="non-terminal residue" evidence="2">
    <location>
        <position position="76"/>
    </location>
</feature>
<name>A0A392TY11_9FABA</name>
<feature type="region of interest" description="Disordered" evidence="1">
    <location>
        <begin position="1"/>
        <end position="76"/>
    </location>
</feature>
<dbReference type="AlphaFoldDB" id="A0A392TY11"/>
<comment type="caution">
    <text evidence="2">The sequence shown here is derived from an EMBL/GenBank/DDBJ whole genome shotgun (WGS) entry which is preliminary data.</text>
</comment>
<dbReference type="EMBL" id="LXQA010662383">
    <property type="protein sequence ID" value="MCI64745.1"/>
    <property type="molecule type" value="Genomic_DNA"/>
</dbReference>
<keyword evidence="3" id="KW-1185">Reference proteome</keyword>
<evidence type="ECO:0000256" key="1">
    <source>
        <dbReference type="SAM" id="MobiDB-lite"/>
    </source>
</evidence>
<evidence type="ECO:0000313" key="3">
    <source>
        <dbReference type="Proteomes" id="UP000265520"/>
    </source>
</evidence>
<accession>A0A392TY11</accession>
<evidence type="ECO:0000313" key="2">
    <source>
        <dbReference type="EMBL" id="MCI64745.1"/>
    </source>
</evidence>
<dbReference type="Proteomes" id="UP000265520">
    <property type="component" value="Unassembled WGS sequence"/>
</dbReference>
<proteinExistence type="predicted"/>
<feature type="compositionally biased region" description="Basic and acidic residues" evidence="1">
    <location>
        <begin position="24"/>
        <end position="41"/>
    </location>
</feature>